<evidence type="ECO:0000259" key="2">
    <source>
        <dbReference type="PROSITE" id="PS50943"/>
    </source>
</evidence>
<evidence type="ECO:0000259" key="3">
    <source>
        <dbReference type="PROSITE" id="PS51186"/>
    </source>
</evidence>
<keyword evidence="5" id="KW-1185">Reference proteome</keyword>
<proteinExistence type="predicted"/>
<dbReference type="InterPro" id="IPR000182">
    <property type="entry name" value="GNAT_dom"/>
</dbReference>
<organism evidence="4 5">
    <name type="scientific">Micromonospora arida</name>
    <dbReference type="NCBI Taxonomy" id="2203715"/>
    <lineage>
        <taxon>Bacteria</taxon>
        <taxon>Bacillati</taxon>
        <taxon>Actinomycetota</taxon>
        <taxon>Actinomycetes</taxon>
        <taxon>Micromonosporales</taxon>
        <taxon>Micromonosporaceae</taxon>
        <taxon>Micromonospora</taxon>
    </lineage>
</organism>
<feature type="domain" description="HTH cro/C1-type" evidence="2">
    <location>
        <begin position="65"/>
        <end position="112"/>
    </location>
</feature>
<feature type="region of interest" description="Disordered" evidence="1">
    <location>
        <begin position="1"/>
        <end position="57"/>
    </location>
</feature>
<dbReference type="InterPro" id="IPR001387">
    <property type="entry name" value="Cro/C1-type_HTH"/>
</dbReference>
<gene>
    <name evidence="4" type="ORF">DLJ58_22775</name>
</gene>
<dbReference type="SUPFAM" id="SSF47413">
    <property type="entry name" value="lambda repressor-like DNA-binding domains"/>
    <property type="match status" value="1"/>
</dbReference>
<dbReference type="OrthoDB" id="3383514at2"/>
<dbReference type="CDD" id="cd00093">
    <property type="entry name" value="HTH_XRE"/>
    <property type="match status" value="1"/>
</dbReference>
<feature type="compositionally biased region" description="Low complexity" evidence="1">
    <location>
        <begin position="16"/>
        <end position="30"/>
    </location>
</feature>
<evidence type="ECO:0000313" key="5">
    <source>
        <dbReference type="Proteomes" id="UP000266889"/>
    </source>
</evidence>
<dbReference type="Gene3D" id="1.10.260.40">
    <property type="entry name" value="lambda repressor-like DNA-binding domains"/>
    <property type="match status" value="1"/>
</dbReference>
<reference evidence="4 5" key="1">
    <citation type="submission" date="2018-05" db="EMBL/GenBank/DDBJ databases">
        <title>Micromonospora from Atacama Desert.</title>
        <authorList>
            <person name="Carro L."/>
            <person name="Goodfellow M."/>
            <person name="Klenk H.-P."/>
        </authorList>
    </citation>
    <scope>NUCLEOTIDE SEQUENCE [LARGE SCALE GENOMIC DNA]</scope>
    <source>
        <strain evidence="4 5">LB32</strain>
    </source>
</reference>
<feature type="compositionally biased region" description="Basic and acidic residues" evidence="1">
    <location>
        <begin position="40"/>
        <end position="55"/>
    </location>
</feature>
<accession>A0A3N9X1G7</accession>
<name>A0A3N9X1G7_9ACTN</name>
<dbReference type="GO" id="GO:0016747">
    <property type="term" value="F:acyltransferase activity, transferring groups other than amino-acyl groups"/>
    <property type="evidence" value="ECO:0007669"/>
    <property type="project" value="InterPro"/>
</dbReference>
<dbReference type="GO" id="GO:0003677">
    <property type="term" value="F:DNA binding"/>
    <property type="evidence" value="ECO:0007669"/>
    <property type="project" value="InterPro"/>
</dbReference>
<dbReference type="PROSITE" id="PS50943">
    <property type="entry name" value="HTH_CROC1"/>
    <property type="match status" value="1"/>
</dbReference>
<dbReference type="SUPFAM" id="SSF55729">
    <property type="entry name" value="Acyl-CoA N-acyltransferases (Nat)"/>
    <property type="match status" value="1"/>
</dbReference>
<keyword evidence="4" id="KW-0808">Transferase</keyword>
<dbReference type="Pfam" id="PF00583">
    <property type="entry name" value="Acetyltransf_1"/>
    <property type="match status" value="1"/>
</dbReference>
<comment type="caution">
    <text evidence="4">The sequence shown here is derived from an EMBL/GenBank/DDBJ whole genome shotgun (WGS) entry which is preliminary data.</text>
</comment>
<dbReference type="PROSITE" id="PS51186">
    <property type="entry name" value="GNAT"/>
    <property type="match status" value="1"/>
</dbReference>
<dbReference type="EMBL" id="QGSY01000230">
    <property type="protein sequence ID" value="RQX06799.1"/>
    <property type="molecule type" value="Genomic_DNA"/>
</dbReference>
<dbReference type="Proteomes" id="UP000266889">
    <property type="component" value="Unassembled WGS sequence"/>
</dbReference>
<dbReference type="AlphaFoldDB" id="A0A3N9X1G7"/>
<dbReference type="InterPro" id="IPR010982">
    <property type="entry name" value="Lambda_DNA-bd_dom_sf"/>
</dbReference>
<dbReference type="Pfam" id="PF13560">
    <property type="entry name" value="HTH_31"/>
    <property type="match status" value="1"/>
</dbReference>
<protein>
    <submittedName>
        <fullName evidence="4">GNAT family N-acetyltransferase</fullName>
    </submittedName>
</protein>
<feature type="domain" description="N-acetyltransferase" evidence="3">
    <location>
        <begin position="151"/>
        <end position="330"/>
    </location>
</feature>
<sequence>MPQTSQLQRGSRELGHPPVGGVVHSVIHSSAQGVDSSLTSREHRPVTEASDHTDEACGADLGQALRALRRRADLSQRQLAEKSGVPQPTLARIESGRALDPRFRTVERLVQAAGGTLAVGVPPTISGLTEPAPVPHDDMRDEAGRRYPAHLDVWPVHEPRDWPGAWWAEWYRLPPERYPLPLPPAAYELNRRYRDNRRWAAEVRRTAQVRRVISGDLPATCWRYVAELPDGTLVGELRAHERSPFLEFGEWHPNMPEREMVLDGVLVDARYRRLGLGRRLVTALVTAMREAGIDDAVAIAEGSGTDLLLACGFEIEGRRPAALRLGHPAKRYFS</sequence>
<dbReference type="Gene3D" id="3.40.630.30">
    <property type="match status" value="1"/>
</dbReference>
<dbReference type="SMART" id="SM00530">
    <property type="entry name" value="HTH_XRE"/>
    <property type="match status" value="1"/>
</dbReference>
<evidence type="ECO:0000313" key="4">
    <source>
        <dbReference type="EMBL" id="RQX06799.1"/>
    </source>
</evidence>
<dbReference type="InterPro" id="IPR016181">
    <property type="entry name" value="Acyl_CoA_acyltransferase"/>
</dbReference>
<evidence type="ECO:0000256" key="1">
    <source>
        <dbReference type="SAM" id="MobiDB-lite"/>
    </source>
</evidence>